<protein>
    <submittedName>
        <fullName evidence="3">Fumarylacetoacetate hydrolase family protein</fullName>
    </submittedName>
</protein>
<organism evidence="3 4">
    <name type="scientific">Flaviflagellibacter deserti</name>
    <dbReference type="NCBI Taxonomy" id="2267266"/>
    <lineage>
        <taxon>Bacteria</taxon>
        <taxon>Pseudomonadati</taxon>
        <taxon>Pseudomonadota</taxon>
        <taxon>Alphaproteobacteria</taxon>
        <taxon>Hyphomicrobiales</taxon>
        <taxon>Flaviflagellibacter</taxon>
    </lineage>
</organism>
<dbReference type="Pfam" id="PF01557">
    <property type="entry name" value="FAA_hydrolase"/>
    <property type="match status" value="1"/>
</dbReference>
<dbReference type="InterPro" id="IPR036663">
    <property type="entry name" value="Fumarylacetoacetase_C_sf"/>
</dbReference>
<comment type="caution">
    <text evidence="3">The sequence shown here is derived from an EMBL/GenBank/DDBJ whole genome shotgun (WGS) entry which is preliminary data.</text>
</comment>
<dbReference type="PANTHER" id="PTHR11820:SF90">
    <property type="entry name" value="FLUTATHIONE S-TRANSFERASE"/>
    <property type="match status" value="1"/>
</dbReference>
<evidence type="ECO:0000256" key="1">
    <source>
        <dbReference type="ARBA" id="ARBA00022723"/>
    </source>
</evidence>
<gene>
    <name evidence="3" type="ORF">ACFPFW_18455</name>
</gene>
<keyword evidence="1" id="KW-0479">Metal-binding</keyword>
<evidence type="ECO:0000313" key="3">
    <source>
        <dbReference type="EMBL" id="MFC5070001.1"/>
    </source>
</evidence>
<keyword evidence="3" id="KW-0378">Hydrolase</keyword>
<reference evidence="4" key="1">
    <citation type="journal article" date="2019" name="Int. J. Syst. Evol. Microbiol.">
        <title>The Global Catalogue of Microorganisms (GCM) 10K type strain sequencing project: providing services to taxonomists for standard genome sequencing and annotation.</title>
        <authorList>
            <consortium name="The Broad Institute Genomics Platform"/>
            <consortium name="The Broad Institute Genome Sequencing Center for Infectious Disease"/>
            <person name="Wu L."/>
            <person name="Ma J."/>
        </authorList>
    </citation>
    <scope>NUCLEOTIDE SEQUENCE [LARGE SCALE GENOMIC DNA]</scope>
    <source>
        <strain evidence="4">CGMCC 1.16444</strain>
    </source>
</reference>
<dbReference type="EMBL" id="JBHSJF010000010">
    <property type="protein sequence ID" value="MFC5070001.1"/>
    <property type="molecule type" value="Genomic_DNA"/>
</dbReference>
<dbReference type="InterPro" id="IPR011234">
    <property type="entry name" value="Fumarylacetoacetase-like_C"/>
</dbReference>
<dbReference type="RefSeq" id="WP_114958634.1">
    <property type="nucleotide sequence ID" value="NZ_JBHSJF010000010.1"/>
</dbReference>
<accession>A0ABV9ZAQ1</accession>
<name>A0ABV9ZAQ1_9HYPH</name>
<evidence type="ECO:0000259" key="2">
    <source>
        <dbReference type="Pfam" id="PF01557"/>
    </source>
</evidence>
<dbReference type="GO" id="GO:0016787">
    <property type="term" value="F:hydrolase activity"/>
    <property type="evidence" value="ECO:0007669"/>
    <property type="project" value="UniProtKB-KW"/>
</dbReference>
<dbReference type="Gene3D" id="3.90.850.10">
    <property type="entry name" value="Fumarylacetoacetase-like, C-terminal domain"/>
    <property type="match status" value="1"/>
</dbReference>
<proteinExistence type="predicted"/>
<keyword evidence="4" id="KW-1185">Reference proteome</keyword>
<dbReference type="PANTHER" id="PTHR11820">
    <property type="entry name" value="ACYLPYRUVASE"/>
    <property type="match status" value="1"/>
</dbReference>
<evidence type="ECO:0000313" key="4">
    <source>
        <dbReference type="Proteomes" id="UP001595796"/>
    </source>
</evidence>
<dbReference type="SUPFAM" id="SSF56529">
    <property type="entry name" value="FAH"/>
    <property type="match status" value="1"/>
</dbReference>
<sequence>MTQAATLFASVDGEYVVPVPPLASLPVRGTKARFPVRRIYCVGRNYAAHAIEMGHDPNKEPPFFFQKNPDNIILSGEAFPYPPKTSDVHFEIEMTVALGKGGKDIPVEKALEYVFGYGVGLDMTRRDLQGEAKDLRRPWEVGKAFEASAPCTEIVPASEIGHPEKGAIWLDVNGERKQTGDLNQLIWKVPEMISYLSGLFTLAPGDLIMSGTPAGVGAIKKGDVMRGYVEGVGELHTPVS</sequence>
<dbReference type="Proteomes" id="UP001595796">
    <property type="component" value="Unassembled WGS sequence"/>
</dbReference>
<feature type="domain" description="Fumarylacetoacetase-like C-terminal" evidence="2">
    <location>
        <begin position="39"/>
        <end position="239"/>
    </location>
</feature>